<evidence type="ECO:0000259" key="7">
    <source>
        <dbReference type="PROSITE" id="PS51471"/>
    </source>
</evidence>
<evidence type="ECO:0000256" key="2">
    <source>
        <dbReference type="ARBA" id="ARBA00022723"/>
    </source>
</evidence>
<dbReference type="GO" id="GO:0031418">
    <property type="term" value="F:L-ascorbic acid binding"/>
    <property type="evidence" value="ECO:0007669"/>
    <property type="project" value="UniProtKB-KW"/>
</dbReference>
<evidence type="ECO:0000256" key="1">
    <source>
        <dbReference type="ARBA" id="ARBA00001961"/>
    </source>
</evidence>
<dbReference type="PANTHER" id="PTHR10869">
    <property type="entry name" value="PROLYL 4-HYDROXYLASE ALPHA SUBUNIT"/>
    <property type="match status" value="1"/>
</dbReference>
<keyword evidence="5" id="KW-0560">Oxidoreductase</keyword>
<dbReference type="PANTHER" id="PTHR10869:SF210">
    <property type="entry name" value="FE2OG DIOXYGENASE DOMAIN-CONTAINING PROTEIN"/>
    <property type="match status" value="1"/>
</dbReference>
<protein>
    <submittedName>
        <fullName evidence="8">Oxidoreductase, 2OG-Fe(II) oxygenase family protein</fullName>
    </submittedName>
</protein>
<reference evidence="8 9" key="1">
    <citation type="submission" date="2013-11" db="EMBL/GenBank/DDBJ databases">
        <title>Draft genome of the bovine lungworm Dictyocaulus viviparus.</title>
        <authorList>
            <person name="Mitreva M."/>
        </authorList>
    </citation>
    <scope>NUCLEOTIDE SEQUENCE [LARGE SCALE GENOMIC DNA]</scope>
    <source>
        <strain evidence="8 9">HannoverDv2000</strain>
    </source>
</reference>
<evidence type="ECO:0000256" key="4">
    <source>
        <dbReference type="ARBA" id="ARBA00022964"/>
    </source>
</evidence>
<feature type="domain" description="Fe2OG dioxygenase" evidence="7">
    <location>
        <begin position="116"/>
        <end position="226"/>
    </location>
</feature>
<proteinExistence type="predicted"/>
<dbReference type="EMBL" id="KN716183">
    <property type="protein sequence ID" value="KJH51465.1"/>
    <property type="molecule type" value="Genomic_DNA"/>
</dbReference>
<evidence type="ECO:0000256" key="6">
    <source>
        <dbReference type="ARBA" id="ARBA00023004"/>
    </source>
</evidence>
<dbReference type="InterPro" id="IPR005123">
    <property type="entry name" value="Oxoglu/Fe-dep_dioxygenase_dom"/>
</dbReference>
<evidence type="ECO:0000256" key="5">
    <source>
        <dbReference type="ARBA" id="ARBA00023002"/>
    </source>
</evidence>
<keyword evidence="4" id="KW-0223">Dioxygenase</keyword>
<gene>
    <name evidence="8" type="ORF">DICVIV_02382</name>
</gene>
<evidence type="ECO:0000313" key="8">
    <source>
        <dbReference type="EMBL" id="KJH51465.1"/>
    </source>
</evidence>
<dbReference type="Pfam" id="PF13640">
    <property type="entry name" value="2OG-FeII_Oxy_3"/>
    <property type="match status" value="1"/>
</dbReference>
<keyword evidence="6" id="KW-0408">Iron</keyword>
<evidence type="ECO:0000256" key="3">
    <source>
        <dbReference type="ARBA" id="ARBA00022896"/>
    </source>
</evidence>
<keyword evidence="3" id="KW-0847">Vitamin C</keyword>
<dbReference type="Gene3D" id="2.60.120.620">
    <property type="entry name" value="q2cbj1_9rhob like domain"/>
    <property type="match status" value="1"/>
</dbReference>
<dbReference type="GO" id="GO:0004656">
    <property type="term" value="F:procollagen-proline 4-dioxygenase activity"/>
    <property type="evidence" value="ECO:0007669"/>
    <property type="project" value="TreeGrafter"/>
</dbReference>
<dbReference type="SMART" id="SM00702">
    <property type="entry name" value="P4Hc"/>
    <property type="match status" value="1"/>
</dbReference>
<organism evidence="8 9">
    <name type="scientific">Dictyocaulus viviparus</name>
    <name type="common">Bovine lungworm</name>
    <dbReference type="NCBI Taxonomy" id="29172"/>
    <lineage>
        <taxon>Eukaryota</taxon>
        <taxon>Metazoa</taxon>
        <taxon>Ecdysozoa</taxon>
        <taxon>Nematoda</taxon>
        <taxon>Chromadorea</taxon>
        <taxon>Rhabditida</taxon>
        <taxon>Rhabditina</taxon>
        <taxon>Rhabditomorpha</taxon>
        <taxon>Strongyloidea</taxon>
        <taxon>Metastrongylidae</taxon>
        <taxon>Dictyocaulus</taxon>
    </lineage>
</organism>
<dbReference type="InterPro" id="IPR044862">
    <property type="entry name" value="Pro_4_hyd_alph_FE2OG_OXY"/>
</dbReference>
<dbReference type="GO" id="GO:0005783">
    <property type="term" value="C:endoplasmic reticulum"/>
    <property type="evidence" value="ECO:0007669"/>
    <property type="project" value="TreeGrafter"/>
</dbReference>
<dbReference type="GO" id="GO:0005506">
    <property type="term" value="F:iron ion binding"/>
    <property type="evidence" value="ECO:0007669"/>
    <property type="project" value="InterPro"/>
</dbReference>
<dbReference type="AlphaFoldDB" id="A0A0D8Y422"/>
<dbReference type="InterPro" id="IPR045054">
    <property type="entry name" value="P4HA-like"/>
</dbReference>
<keyword evidence="9" id="KW-1185">Reference proteome</keyword>
<dbReference type="STRING" id="29172.A0A0D8Y422"/>
<dbReference type="Proteomes" id="UP000053766">
    <property type="component" value="Unassembled WGS sequence"/>
</dbReference>
<evidence type="ECO:0000313" key="9">
    <source>
        <dbReference type="Proteomes" id="UP000053766"/>
    </source>
</evidence>
<dbReference type="PROSITE" id="PS51471">
    <property type="entry name" value="FE2OG_OXY"/>
    <property type="match status" value="1"/>
</dbReference>
<reference evidence="9" key="2">
    <citation type="journal article" date="2016" name="Sci. Rep.">
        <title>Dictyocaulus viviparus genome, variome and transcriptome elucidate lungworm biology and support future intervention.</title>
        <authorList>
            <person name="McNulty S.N."/>
            <person name="Strube C."/>
            <person name="Rosa B.A."/>
            <person name="Martin J.C."/>
            <person name="Tyagi R."/>
            <person name="Choi Y.J."/>
            <person name="Wang Q."/>
            <person name="Hallsworth Pepin K."/>
            <person name="Zhang X."/>
            <person name="Ozersky P."/>
            <person name="Wilson R.K."/>
            <person name="Sternberg P.W."/>
            <person name="Gasser R.B."/>
            <person name="Mitreva M."/>
        </authorList>
    </citation>
    <scope>NUCLEOTIDE SEQUENCE [LARGE SCALE GENOMIC DNA]</scope>
    <source>
        <strain evidence="9">HannoverDv2000</strain>
    </source>
</reference>
<comment type="cofactor">
    <cofactor evidence="1">
        <name>L-ascorbate</name>
        <dbReference type="ChEBI" id="CHEBI:38290"/>
    </cofactor>
</comment>
<name>A0A0D8Y422_DICVI</name>
<accession>A0A0D8Y422</accession>
<dbReference type="InterPro" id="IPR006620">
    <property type="entry name" value="Pro_4_hyd_alph"/>
</dbReference>
<sequence>MIFRLRLNTEILNLDPFLIVFRGFSSRKYIDEFLADINENNLVGQTVLKTDEDVDKMNTLYTSRQANGTWFAHQAKPGVAKNFRRIKHMIPFINFDSSEYWQKIFQYSVKMHIPSNPSSLRILSYKPGGHYAPHYDYINYSSTDQWDLWMKILGNRFATLLLILKTADKGGGTLFPVLNITIMPSPGDVILWTNVDSSKNMEERSLHGACPIWEGEKIAATLWIRFKNQDMLESLLDDHKFDLEKLIHPRPNFLGMTPIYSL</sequence>
<dbReference type="OrthoDB" id="420380at2759"/>
<keyword evidence="2" id="KW-0479">Metal-binding</keyword>